<gene>
    <name evidence="2" type="ORF">CP49_04055</name>
</gene>
<feature type="compositionally biased region" description="Basic residues" evidence="1">
    <location>
        <begin position="46"/>
        <end position="63"/>
    </location>
</feature>
<reference evidence="2 3" key="1">
    <citation type="submission" date="2014-03" db="EMBL/GenBank/DDBJ databases">
        <title>Bradyrhizobium valentinum sp. nov., isolated from effective nodules of Lupinus mariae-josephae, a lupine endemic of basic-lime soils in Eastern Spain.</title>
        <authorList>
            <person name="Duran D."/>
            <person name="Rey L."/>
            <person name="Navarro A."/>
            <person name="Busquets A."/>
            <person name="Imperial J."/>
            <person name="Ruiz-Argueso T."/>
        </authorList>
    </citation>
    <scope>NUCLEOTIDE SEQUENCE [LARGE SCALE GENOMIC DNA]</scope>
    <source>
        <strain evidence="2 3">LmjM3</strain>
    </source>
</reference>
<dbReference type="EMBL" id="LLXX01000143">
    <property type="protein sequence ID" value="KRR03128.1"/>
    <property type="molecule type" value="Genomic_DNA"/>
</dbReference>
<sequence length="203" mass="22682">MFVWIVILILWIALIALILHDATKQSSDGSAVVLAAKKINLWIRRKARQSRKTSRHRNAKKASAKPPMEVEEPAVSAVATSPEVVPQEEPAPEKQPLGRPKKRKWWRNDSRTEITVPELEAAISEAVKKTAPCEDFVGVIVGRKTPKSNLDPNWEIQGAKFGKADRKLAAETLANVVQRMQKELVLVEERSVTRQRAAGWASL</sequence>
<accession>A0A0R3M394</accession>
<name>A0A0R3M394_9BRAD</name>
<evidence type="ECO:0000313" key="3">
    <source>
        <dbReference type="Proteomes" id="UP000051913"/>
    </source>
</evidence>
<evidence type="ECO:0000313" key="2">
    <source>
        <dbReference type="EMBL" id="KRR03128.1"/>
    </source>
</evidence>
<protein>
    <submittedName>
        <fullName evidence="2">Uncharacterized protein</fullName>
    </submittedName>
</protein>
<dbReference type="Proteomes" id="UP000051913">
    <property type="component" value="Unassembled WGS sequence"/>
</dbReference>
<feature type="region of interest" description="Disordered" evidence="1">
    <location>
        <begin position="46"/>
        <end position="104"/>
    </location>
</feature>
<proteinExistence type="predicted"/>
<organism evidence="2 3">
    <name type="scientific">Bradyrhizobium valentinum</name>
    <dbReference type="NCBI Taxonomy" id="1518501"/>
    <lineage>
        <taxon>Bacteria</taxon>
        <taxon>Pseudomonadati</taxon>
        <taxon>Pseudomonadota</taxon>
        <taxon>Alphaproteobacteria</taxon>
        <taxon>Hyphomicrobiales</taxon>
        <taxon>Nitrobacteraceae</taxon>
        <taxon>Bradyrhizobium</taxon>
    </lineage>
</organism>
<comment type="caution">
    <text evidence="2">The sequence shown here is derived from an EMBL/GenBank/DDBJ whole genome shotgun (WGS) entry which is preliminary data.</text>
</comment>
<keyword evidence="3" id="KW-1185">Reference proteome</keyword>
<dbReference type="AlphaFoldDB" id="A0A0R3M394"/>
<dbReference type="RefSeq" id="WP_057852896.1">
    <property type="nucleotide sequence ID" value="NZ_LLXX01000143.1"/>
</dbReference>
<evidence type="ECO:0000256" key="1">
    <source>
        <dbReference type="SAM" id="MobiDB-lite"/>
    </source>
</evidence>